<protein>
    <submittedName>
        <fullName evidence="5">Uncharacterized protein</fullName>
    </submittedName>
</protein>
<name>A0A1L5FBZ5_CLOKL</name>
<evidence type="ECO:0000256" key="1">
    <source>
        <dbReference type="ARBA" id="ARBA00038087"/>
    </source>
</evidence>
<dbReference type="Pfam" id="PF26078">
    <property type="entry name" value="Baseplate_J_M"/>
    <property type="match status" value="1"/>
</dbReference>
<dbReference type="InterPro" id="IPR058530">
    <property type="entry name" value="Baseplate_J-like_C"/>
</dbReference>
<evidence type="ECO:0000259" key="4">
    <source>
        <dbReference type="Pfam" id="PF26079"/>
    </source>
</evidence>
<feature type="domain" description="Baseplate J-like C-terminal" evidence="4">
    <location>
        <begin position="270"/>
        <end position="359"/>
    </location>
</feature>
<dbReference type="InterPro" id="IPR058531">
    <property type="entry name" value="Baseplate_J_M"/>
</dbReference>
<feature type="domain" description="Baseplate protein J-like barrel" evidence="2">
    <location>
        <begin position="87"/>
        <end position="162"/>
    </location>
</feature>
<evidence type="ECO:0000313" key="6">
    <source>
        <dbReference type="Proteomes" id="UP000184604"/>
    </source>
</evidence>
<dbReference type="OrthoDB" id="2554267at2"/>
<proteinExistence type="inferred from homology"/>
<dbReference type="PANTHER" id="PTHR37829">
    <property type="entry name" value="PHAGE-LIKE ELEMENT PBSX PROTEIN XKDT"/>
    <property type="match status" value="1"/>
</dbReference>
<dbReference type="Pfam" id="PF04865">
    <property type="entry name" value="Baseplate_J"/>
    <property type="match status" value="1"/>
</dbReference>
<accession>A0A1L5FBZ5</accession>
<gene>
    <name evidence="5" type="ORF">BS101_18305</name>
</gene>
<dbReference type="Pfam" id="PF26079">
    <property type="entry name" value="Baseplate_J_C"/>
    <property type="match status" value="1"/>
</dbReference>
<sequence length="361" mass="38751">MYSESEETIKTRMLGNISDSVDKTEGYLVYDSVVAASKEFVKVSTELDSIVDKFDLSKLSDDELELRIKQRTGQTRNPAKYAAGILNITGTATIAEGDLFQTPNAVQFKSLESKTITGSGTIEIQAVIPGGSGNIPANQITVMPVAISGVIGVTNPLAAQGGFDAESDAHLLERYYEKLQNPDTGSNIAYFQNLVKEYPGVGDAKVFPTWNGNNTIKLVIIDANKQVPGADLVNEVQNYMDPLGESWGLGYGKAPAFCYTTVEEAAAKTINVSFAIVKDTNYTDEQRLANVEASITEYLKSLAFIDNAVVSYAKIGVAILDSKGVLDYSNLTVNGGTTNIPISLTKTLCETPILGTVAINE</sequence>
<evidence type="ECO:0000259" key="3">
    <source>
        <dbReference type="Pfam" id="PF26078"/>
    </source>
</evidence>
<organism evidence="5 6">
    <name type="scientific">Clostridium kluyveri</name>
    <dbReference type="NCBI Taxonomy" id="1534"/>
    <lineage>
        <taxon>Bacteria</taxon>
        <taxon>Bacillati</taxon>
        <taxon>Bacillota</taxon>
        <taxon>Clostridia</taxon>
        <taxon>Eubacteriales</taxon>
        <taxon>Clostridiaceae</taxon>
        <taxon>Clostridium</taxon>
    </lineage>
</organism>
<dbReference type="Proteomes" id="UP000184604">
    <property type="component" value="Chromosome"/>
</dbReference>
<dbReference type="AlphaFoldDB" id="A0A1L5FBZ5"/>
<comment type="similarity">
    <text evidence="1">Belongs to the Mu gp47/PBSX XkdT family.</text>
</comment>
<evidence type="ECO:0000313" key="5">
    <source>
        <dbReference type="EMBL" id="APM40538.1"/>
    </source>
</evidence>
<reference evidence="5 6" key="1">
    <citation type="submission" date="2016-12" db="EMBL/GenBank/DDBJ databases">
        <title>Complete genome sequence of Clostridium kluyveri JZZ isolated from the pit mud of a Chinese flavor liquor-making factory.</title>
        <authorList>
            <person name="Wang Y."/>
        </authorList>
    </citation>
    <scope>NUCLEOTIDE SEQUENCE [LARGE SCALE GENOMIC DNA]</scope>
    <source>
        <strain evidence="5 6">JZZ</strain>
    </source>
</reference>
<dbReference type="InterPro" id="IPR052399">
    <property type="entry name" value="Phage_Baseplate_Assmbl_Protein"/>
</dbReference>
<dbReference type="PANTHER" id="PTHR37829:SF3">
    <property type="entry name" value="PROTEIN JAYE-RELATED"/>
    <property type="match status" value="1"/>
</dbReference>
<feature type="domain" description="Baseplate J-like central" evidence="3">
    <location>
        <begin position="184"/>
        <end position="262"/>
    </location>
</feature>
<dbReference type="InterPro" id="IPR006949">
    <property type="entry name" value="Barrel_Baseplate_J-like"/>
</dbReference>
<evidence type="ECO:0000259" key="2">
    <source>
        <dbReference type="Pfam" id="PF04865"/>
    </source>
</evidence>
<dbReference type="EMBL" id="CP018335">
    <property type="protein sequence ID" value="APM40538.1"/>
    <property type="molecule type" value="Genomic_DNA"/>
</dbReference>
<dbReference type="RefSeq" id="WP_073540125.1">
    <property type="nucleotide sequence ID" value="NZ_CP018335.1"/>
</dbReference>